<evidence type="ECO:0000256" key="1">
    <source>
        <dbReference type="SAM" id="MobiDB-lite"/>
    </source>
</evidence>
<dbReference type="InterPro" id="IPR029526">
    <property type="entry name" value="PGBD"/>
</dbReference>
<reference evidence="3" key="1">
    <citation type="submission" date="2020-10" db="EMBL/GenBank/DDBJ databases">
        <title>Chromosome-scale genome assembly of the Allis shad, Alosa alosa.</title>
        <authorList>
            <person name="Margot Z."/>
            <person name="Christophe K."/>
            <person name="Cabau C."/>
            <person name="Louis A."/>
            <person name="Berthelot C."/>
            <person name="Parey E."/>
            <person name="Roest Crollius H."/>
            <person name="Montfort J."/>
            <person name="Robinson-Rechavi M."/>
            <person name="Bucao C."/>
            <person name="Bouchez O."/>
            <person name="Gislard M."/>
            <person name="Lluch J."/>
            <person name="Milhes M."/>
            <person name="Lampietro C."/>
            <person name="Lopez Roques C."/>
            <person name="Donnadieu C."/>
            <person name="Braasch I."/>
            <person name="Desvignes T."/>
            <person name="Postlethwait J."/>
            <person name="Bobe J."/>
            <person name="Guiguen Y."/>
        </authorList>
    </citation>
    <scope>NUCLEOTIDE SEQUENCE</scope>
    <source>
        <strain evidence="3">M-15738</strain>
        <tissue evidence="3">Blood</tissue>
    </source>
</reference>
<proteinExistence type="predicted"/>
<protein>
    <recommendedName>
        <fullName evidence="2">PiggyBac transposable element-derived protein domain-containing protein</fullName>
    </recommendedName>
</protein>
<organism evidence="3 4">
    <name type="scientific">Alosa alosa</name>
    <name type="common">allis shad</name>
    <dbReference type="NCBI Taxonomy" id="278164"/>
    <lineage>
        <taxon>Eukaryota</taxon>
        <taxon>Metazoa</taxon>
        <taxon>Chordata</taxon>
        <taxon>Craniata</taxon>
        <taxon>Vertebrata</taxon>
        <taxon>Euteleostomi</taxon>
        <taxon>Actinopterygii</taxon>
        <taxon>Neopterygii</taxon>
        <taxon>Teleostei</taxon>
        <taxon>Clupei</taxon>
        <taxon>Clupeiformes</taxon>
        <taxon>Clupeoidei</taxon>
        <taxon>Clupeidae</taxon>
        <taxon>Alosa</taxon>
    </lineage>
</organism>
<feature type="domain" description="PiggyBac transposable element-derived protein" evidence="2">
    <location>
        <begin position="68"/>
        <end position="219"/>
    </location>
</feature>
<dbReference type="AlphaFoldDB" id="A0AAV6HEA4"/>
<sequence>AAWYAALTRGDGLDPKPAPVEEEQPDEVVEDDGPILPHWRTLYNPNPIAYPKWQGNLPRPNDLMSPLEVFFSEDILDVIVDQSNLYAMQCDPNKPLNLKTSELEQFLGTVLYMSLFGLPGTRMYWSKSSRVSQVVDTMSLNRWEIIKKFLHFSNNNRQNEDPLYKVRPLVDHLTSKLMSIPMVEKLAVDEQMVPFKGNSKLKQYLPKKNKEVGLQNFCFSWF</sequence>
<keyword evidence="4" id="KW-1185">Reference proteome</keyword>
<dbReference type="Proteomes" id="UP000823561">
    <property type="component" value="Chromosome 2"/>
</dbReference>
<dbReference type="PANTHER" id="PTHR47272:SF1">
    <property type="entry name" value="PIGGYBAC TRANSPOSABLE ELEMENT-DERIVED PROTEIN 3-LIKE"/>
    <property type="match status" value="1"/>
</dbReference>
<accession>A0AAV6HEA4</accession>
<evidence type="ECO:0000313" key="3">
    <source>
        <dbReference type="EMBL" id="KAG5284296.1"/>
    </source>
</evidence>
<feature type="non-terminal residue" evidence="3">
    <location>
        <position position="1"/>
    </location>
</feature>
<evidence type="ECO:0000313" key="4">
    <source>
        <dbReference type="Proteomes" id="UP000823561"/>
    </source>
</evidence>
<feature type="compositionally biased region" description="Acidic residues" evidence="1">
    <location>
        <begin position="20"/>
        <end position="30"/>
    </location>
</feature>
<comment type="caution">
    <text evidence="3">The sequence shown here is derived from an EMBL/GenBank/DDBJ whole genome shotgun (WGS) entry which is preliminary data.</text>
</comment>
<evidence type="ECO:0000259" key="2">
    <source>
        <dbReference type="Pfam" id="PF13843"/>
    </source>
</evidence>
<name>A0AAV6HEA4_9TELE</name>
<feature type="region of interest" description="Disordered" evidence="1">
    <location>
        <begin position="9"/>
        <end position="30"/>
    </location>
</feature>
<dbReference type="EMBL" id="JADWDJ010000002">
    <property type="protein sequence ID" value="KAG5284296.1"/>
    <property type="molecule type" value="Genomic_DNA"/>
</dbReference>
<dbReference type="PANTHER" id="PTHR47272">
    <property type="entry name" value="DDE_TNP_1_7 DOMAIN-CONTAINING PROTEIN"/>
    <property type="match status" value="1"/>
</dbReference>
<gene>
    <name evidence="3" type="ORF">AALO_G00025120</name>
</gene>
<dbReference type="Pfam" id="PF13843">
    <property type="entry name" value="DDE_Tnp_1_7"/>
    <property type="match status" value="1"/>
</dbReference>